<organism evidence="1 2">
    <name type="scientific">Gardnerella leopoldii</name>
    <dbReference type="NCBI Taxonomy" id="2792978"/>
    <lineage>
        <taxon>Bacteria</taxon>
        <taxon>Bacillati</taxon>
        <taxon>Actinomycetota</taxon>
        <taxon>Actinomycetes</taxon>
        <taxon>Bifidobacteriales</taxon>
        <taxon>Bifidobacteriaceae</taxon>
        <taxon>Gardnerella</taxon>
    </lineage>
</organism>
<proteinExistence type="predicted"/>
<evidence type="ECO:0000313" key="2">
    <source>
        <dbReference type="Proteomes" id="UP000235111"/>
    </source>
</evidence>
<sequence length="73" mass="8229">MSAAQRARKQLGAPSLLRVESTVCFQRKRGLPSSRLTKAGQVCMVVYWELVVFCARDDLLERSTARAVTHLHQ</sequence>
<reference evidence="1 2" key="1">
    <citation type="submission" date="2017-12" db="EMBL/GenBank/DDBJ databases">
        <title>Phylogenetic diversity of female urinary microbiome.</title>
        <authorList>
            <person name="Thomas-White K."/>
            <person name="Wolfe A.J."/>
        </authorList>
    </citation>
    <scope>NUCLEOTIDE SEQUENCE [LARGE SCALE GENOMIC DNA]</scope>
    <source>
        <strain evidence="1 2">UMB0912</strain>
    </source>
</reference>
<name>A0ABX4SDH2_9BIFI</name>
<dbReference type="Proteomes" id="UP000235111">
    <property type="component" value="Unassembled WGS sequence"/>
</dbReference>
<accession>A0ABX4SDH2</accession>
<dbReference type="EMBL" id="PKHC01000001">
    <property type="protein sequence ID" value="PKZ19269.1"/>
    <property type="molecule type" value="Genomic_DNA"/>
</dbReference>
<evidence type="ECO:0000313" key="1">
    <source>
        <dbReference type="EMBL" id="PKZ19269.1"/>
    </source>
</evidence>
<comment type="caution">
    <text evidence="1">The sequence shown here is derived from an EMBL/GenBank/DDBJ whole genome shotgun (WGS) entry which is preliminary data.</text>
</comment>
<protein>
    <submittedName>
        <fullName evidence="1">Uncharacterized protein</fullName>
    </submittedName>
</protein>
<keyword evidence="2" id="KW-1185">Reference proteome</keyword>
<gene>
    <name evidence="1" type="ORF">CYJ59_02160</name>
</gene>